<dbReference type="InterPro" id="IPR033648">
    <property type="entry name" value="AAR2_C"/>
</dbReference>
<dbReference type="InterPro" id="IPR038514">
    <property type="entry name" value="AAR2_C_sf"/>
</dbReference>
<keyword evidence="6" id="KW-1185">Reference proteome</keyword>
<evidence type="ECO:0000313" key="6">
    <source>
        <dbReference type="Proteomes" id="UP000886653"/>
    </source>
</evidence>
<feature type="compositionally biased region" description="Polar residues" evidence="2">
    <location>
        <begin position="71"/>
        <end position="84"/>
    </location>
</feature>
<dbReference type="CDD" id="cd13778">
    <property type="entry name" value="Aar2_C"/>
    <property type="match status" value="1"/>
</dbReference>
<evidence type="ECO:0000313" key="5">
    <source>
        <dbReference type="EMBL" id="KAG0149426.1"/>
    </source>
</evidence>
<dbReference type="EMBL" id="MU167228">
    <property type="protein sequence ID" value="KAG0149426.1"/>
    <property type="molecule type" value="Genomic_DNA"/>
</dbReference>
<dbReference type="InterPro" id="IPR033647">
    <property type="entry name" value="Aar2_N"/>
</dbReference>
<dbReference type="PANTHER" id="PTHR12689:SF4">
    <property type="entry name" value="PROTEIN AAR2 HOMOLOG"/>
    <property type="match status" value="1"/>
</dbReference>
<protein>
    <submittedName>
        <fullName evidence="5">Uncharacterized protein</fullName>
    </submittedName>
</protein>
<dbReference type="Proteomes" id="UP000886653">
    <property type="component" value="Unassembled WGS sequence"/>
</dbReference>
<feature type="domain" description="AAR2 C-terminal" evidence="3">
    <location>
        <begin position="237"/>
        <end position="404"/>
    </location>
</feature>
<feature type="compositionally biased region" description="Basic and acidic residues" evidence="2">
    <location>
        <begin position="188"/>
        <end position="198"/>
    </location>
</feature>
<name>A0A9P6NLS2_9BASI</name>
<dbReference type="CDD" id="cd13777">
    <property type="entry name" value="Aar2_N"/>
    <property type="match status" value="1"/>
</dbReference>
<dbReference type="PANTHER" id="PTHR12689">
    <property type="entry name" value="A1 CISTRON SPLICING FACTOR AAR2-RELATED"/>
    <property type="match status" value="1"/>
</dbReference>
<evidence type="ECO:0000256" key="1">
    <source>
        <dbReference type="ARBA" id="ARBA00006281"/>
    </source>
</evidence>
<reference evidence="5" key="1">
    <citation type="submission" date="2013-11" db="EMBL/GenBank/DDBJ databases">
        <title>Genome sequence of the fusiform rust pathogen reveals effectors for host alternation and coevolution with pine.</title>
        <authorList>
            <consortium name="DOE Joint Genome Institute"/>
            <person name="Smith K."/>
            <person name="Pendleton A."/>
            <person name="Kubisiak T."/>
            <person name="Anderson C."/>
            <person name="Salamov A."/>
            <person name="Aerts A."/>
            <person name="Riley R."/>
            <person name="Clum A."/>
            <person name="Lindquist E."/>
            <person name="Ence D."/>
            <person name="Campbell M."/>
            <person name="Kronenberg Z."/>
            <person name="Feau N."/>
            <person name="Dhillon B."/>
            <person name="Hamelin R."/>
            <person name="Burleigh J."/>
            <person name="Smith J."/>
            <person name="Yandell M."/>
            <person name="Nelson C."/>
            <person name="Grigoriev I."/>
            <person name="Davis J."/>
        </authorList>
    </citation>
    <scope>NUCLEOTIDE SEQUENCE</scope>
    <source>
        <strain evidence="5">G11</strain>
    </source>
</reference>
<dbReference type="InterPro" id="IPR007946">
    <property type="entry name" value="AAR2"/>
</dbReference>
<comment type="caution">
    <text evidence="5">The sequence shown here is derived from an EMBL/GenBank/DDBJ whole genome shotgun (WGS) entry which is preliminary data.</text>
</comment>
<dbReference type="Pfam" id="PF20981">
    <property type="entry name" value="AAR2_1st"/>
    <property type="match status" value="1"/>
</dbReference>
<dbReference type="GO" id="GO:0000244">
    <property type="term" value="P:spliceosomal tri-snRNP complex assembly"/>
    <property type="evidence" value="ECO:0007669"/>
    <property type="project" value="TreeGrafter"/>
</dbReference>
<dbReference type="Pfam" id="PF05282">
    <property type="entry name" value="AAR2"/>
    <property type="match status" value="1"/>
</dbReference>
<dbReference type="Gene3D" id="2.60.34.20">
    <property type="match status" value="1"/>
</dbReference>
<evidence type="ECO:0000256" key="2">
    <source>
        <dbReference type="SAM" id="MobiDB-lite"/>
    </source>
</evidence>
<dbReference type="OrthoDB" id="2506277at2759"/>
<evidence type="ECO:0000259" key="4">
    <source>
        <dbReference type="Pfam" id="PF20981"/>
    </source>
</evidence>
<sequence length="439" mass="50697">MDYKKLSPAEIQQLYDVGGFFVLNNLPLASQFTIDGRSSITGPRFQGLKLVPPGFHLITFVPGPKPEPSGDGNSPTKSDNAPANTHIGQQIKRGLIRFFKPQEIVIKSYEDAEENFHQPGPDEPEMIITSRDHMKSLDSQLAPYPIDRYSNWKSLTNHINPSLVKQIFGLTSSNEVIIDSLMSNDEITGRSEKFDPSRQRTLSDTFPQHQNLPTGGLTQTLQTRLDTPKAGCTRWPTIDLKKSWPKDCVGEELTRWSRDKSWLFHQFILHECKKKLDGFLGLVQLSFITFLHLHSFQSLETYQALLTLLSRSTVQELSNFDQRYKTLLVQVMVQLRFQLDELATDFFVEMQDPQLENWIFKTIDLLRIQLNQIISRGELELMKEMMERHWPALQQTCKRFDWNVKPLKKRQEVVESEDEEDEDDESDEDEDNKPVVVET</sequence>
<feature type="region of interest" description="Disordered" evidence="2">
    <location>
        <begin position="188"/>
        <end position="213"/>
    </location>
</feature>
<dbReference type="InterPro" id="IPR038516">
    <property type="entry name" value="AAR2_N_sf"/>
</dbReference>
<evidence type="ECO:0000259" key="3">
    <source>
        <dbReference type="Pfam" id="PF05282"/>
    </source>
</evidence>
<feature type="compositionally biased region" description="Polar residues" evidence="2">
    <location>
        <begin position="199"/>
        <end position="213"/>
    </location>
</feature>
<feature type="region of interest" description="Disordered" evidence="2">
    <location>
        <begin position="408"/>
        <end position="439"/>
    </location>
</feature>
<comment type="similarity">
    <text evidence="1">Belongs to the AAR2 family.</text>
</comment>
<dbReference type="Gene3D" id="1.25.40.550">
    <property type="entry name" value="Aar2, C-terminal domain-like"/>
    <property type="match status" value="1"/>
</dbReference>
<feature type="region of interest" description="Disordered" evidence="2">
    <location>
        <begin position="61"/>
        <end position="84"/>
    </location>
</feature>
<proteinExistence type="inferred from homology"/>
<gene>
    <name evidence="5" type="ORF">CROQUDRAFT_653733</name>
</gene>
<feature type="domain" description="AAR2 N-terminal" evidence="4">
    <location>
        <begin position="18"/>
        <end position="168"/>
    </location>
</feature>
<feature type="compositionally biased region" description="Acidic residues" evidence="2">
    <location>
        <begin position="414"/>
        <end position="431"/>
    </location>
</feature>
<accession>A0A9P6NLS2</accession>
<organism evidence="5 6">
    <name type="scientific">Cronartium quercuum f. sp. fusiforme G11</name>
    <dbReference type="NCBI Taxonomy" id="708437"/>
    <lineage>
        <taxon>Eukaryota</taxon>
        <taxon>Fungi</taxon>
        <taxon>Dikarya</taxon>
        <taxon>Basidiomycota</taxon>
        <taxon>Pucciniomycotina</taxon>
        <taxon>Pucciniomycetes</taxon>
        <taxon>Pucciniales</taxon>
        <taxon>Coleosporiaceae</taxon>
        <taxon>Cronartium</taxon>
    </lineage>
</organism>
<dbReference type="AlphaFoldDB" id="A0A9P6NLS2"/>